<dbReference type="Gene3D" id="3.30.450.20">
    <property type="entry name" value="PAS domain"/>
    <property type="match status" value="1"/>
</dbReference>
<dbReference type="AlphaFoldDB" id="A0A1H9LR57"/>
<dbReference type="PANTHER" id="PTHR43280">
    <property type="entry name" value="ARAC-FAMILY TRANSCRIPTIONAL REGULATOR"/>
    <property type="match status" value="1"/>
</dbReference>
<proteinExistence type="predicted"/>
<evidence type="ECO:0000256" key="3">
    <source>
        <dbReference type="ARBA" id="ARBA00023163"/>
    </source>
</evidence>
<evidence type="ECO:0000256" key="2">
    <source>
        <dbReference type="ARBA" id="ARBA00023125"/>
    </source>
</evidence>
<dbReference type="STRING" id="478744.SAMN05444359_12529"/>
<dbReference type="InParanoid" id="A0A1H9LR57"/>
<name>A0A1H9LR57_9BACT</name>
<organism evidence="6 7">
    <name type="scientific">Neolewinella agarilytica</name>
    <dbReference type="NCBI Taxonomy" id="478744"/>
    <lineage>
        <taxon>Bacteria</taxon>
        <taxon>Pseudomonadati</taxon>
        <taxon>Bacteroidota</taxon>
        <taxon>Saprospiria</taxon>
        <taxon>Saprospirales</taxon>
        <taxon>Lewinellaceae</taxon>
        <taxon>Neolewinella</taxon>
    </lineage>
</organism>
<dbReference type="EMBL" id="FOFB01000025">
    <property type="protein sequence ID" value="SER13739.1"/>
    <property type="molecule type" value="Genomic_DNA"/>
</dbReference>
<dbReference type="Pfam" id="PF13426">
    <property type="entry name" value="PAS_9"/>
    <property type="match status" value="1"/>
</dbReference>
<sequence length="253" mass="29509">MYNTSVILTDARRRILWVNDQFEVMTGYSKRELVGKSPGSILQGPESSKDAVLRIRKALAEEKPFEDALINYRKNGEAYVCQLAIHPIHDHQQNLTNFLAFETEGKMEEFEASSQAETHAVLPRRYESSSLRGLNEIRLFERVQRVMKQEKLYLNPKLTLRMLASKLETNIKYLSQVINLHGNTNFLGYVNSYRLEEFRYRILAGDSRHTTLFGIAQRCGFKNKSTFFKVFRDQMGMTPKAFQDKLLRQRRSE</sequence>
<gene>
    <name evidence="6" type="ORF">SAMN05444359_12529</name>
</gene>
<dbReference type="SMART" id="SM00342">
    <property type="entry name" value="HTH_ARAC"/>
    <property type="match status" value="1"/>
</dbReference>
<dbReference type="OrthoDB" id="9124519at2"/>
<dbReference type="PANTHER" id="PTHR43280:SF29">
    <property type="entry name" value="ARAC-FAMILY TRANSCRIPTIONAL REGULATOR"/>
    <property type="match status" value="1"/>
</dbReference>
<evidence type="ECO:0000313" key="6">
    <source>
        <dbReference type="EMBL" id="SER13739.1"/>
    </source>
</evidence>
<dbReference type="Proteomes" id="UP000199021">
    <property type="component" value="Unassembled WGS sequence"/>
</dbReference>
<dbReference type="SUPFAM" id="SSF55785">
    <property type="entry name" value="PYP-like sensor domain (PAS domain)"/>
    <property type="match status" value="1"/>
</dbReference>
<dbReference type="InterPro" id="IPR000014">
    <property type="entry name" value="PAS"/>
</dbReference>
<dbReference type="Pfam" id="PF12833">
    <property type="entry name" value="HTH_18"/>
    <property type="match status" value="1"/>
</dbReference>
<dbReference type="Gene3D" id="1.10.10.60">
    <property type="entry name" value="Homeodomain-like"/>
    <property type="match status" value="2"/>
</dbReference>
<dbReference type="InterPro" id="IPR009057">
    <property type="entry name" value="Homeodomain-like_sf"/>
</dbReference>
<dbReference type="InterPro" id="IPR035965">
    <property type="entry name" value="PAS-like_dom_sf"/>
</dbReference>
<dbReference type="GO" id="GO:0043565">
    <property type="term" value="F:sequence-specific DNA binding"/>
    <property type="evidence" value="ECO:0007669"/>
    <property type="project" value="InterPro"/>
</dbReference>
<dbReference type="SUPFAM" id="SSF46689">
    <property type="entry name" value="Homeodomain-like"/>
    <property type="match status" value="1"/>
</dbReference>
<dbReference type="GO" id="GO:0003700">
    <property type="term" value="F:DNA-binding transcription factor activity"/>
    <property type="evidence" value="ECO:0007669"/>
    <property type="project" value="InterPro"/>
</dbReference>
<keyword evidence="1" id="KW-0805">Transcription regulation</keyword>
<dbReference type="PROSITE" id="PS01124">
    <property type="entry name" value="HTH_ARAC_FAMILY_2"/>
    <property type="match status" value="1"/>
</dbReference>
<dbReference type="NCBIfam" id="TIGR00229">
    <property type="entry name" value="sensory_box"/>
    <property type="match status" value="1"/>
</dbReference>
<accession>A0A1H9LR57</accession>
<evidence type="ECO:0000256" key="1">
    <source>
        <dbReference type="ARBA" id="ARBA00023015"/>
    </source>
</evidence>
<keyword evidence="3" id="KW-0804">Transcription</keyword>
<dbReference type="CDD" id="cd00130">
    <property type="entry name" value="PAS"/>
    <property type="match status" value="1"/>
</dbReference>
<protein>
    <submittedName>
        <fullName evidence="6">PAS domain S-box-containing protein</fullName>
    </submittedName>
</protein>
<evidence type="ECO:0000259" key="4">
    <source>
        <dbReference type="PROSITE" id="PS01124"/>
    </source>
</evidence>
<keyword evidence="7" id="KW-1185">Reference proteome</keyword>
<feature type="domain" description="HTH araC/xylS-type" evidence="4">
    <location>
        <begin position="144"/>
        <end position="245"/>
    </location>
</feature>
<evidence type="ECO:0000259" key="5">
    <source>
        <dbReference type="PROSITE" id="PS50112"/>
    </source>
</evidence>
<dbReference type="PROSITE" id="PS50112">
    <property type="entry name" value="PAS"/>
    <property type="match status" value="1"/>
</dbReference>
<dbReference type="RefSeq" id="WP_090171848.1">
    <property type="nucleotide sequence ID" value="NZ_FOFB01000025.1"/>
</dbReference>
<dbReference type="InterPro" id="IPR018060">
    <property type="entry name" value="HTH_AraC"/>
</dbReference>
<feature type="domain" description="PAS" evidence="5">
    <location>
        <begin position="1"/>
        <end position="62"/>
    </location>
</feature>
<keyword evidence="2" id="KW-0238">DNA-binding</keyword>
<evidence type="ECO:0000313" key="7">
    <source>
        <dbReference type="Proteomes" id="UP000199021"/>
    </source>
</evidence>
<reference evidence="7" key="1">
    <citation type="submission" date="2016-10" db="EMBL/GenBank/DDBJ databases">
        <authorList>
            <person name="Varghese N."/>
            <person name="Submissions S."/>
        </authorList>
    </citation>
    <scope>NUCLEOTIDE SEQUENCE [LARGE SCALE GENOMIC DNA]</scope>
    <source>
        <strain evidence="7">DSM 24740</strain>
    </source>
</reference>